<evidence type="ECO:0000256" key="1">
    <source>
        <dbReference type="ARBA" id="ARBA00004651"/>
    </source>
</evidence>
<evidence type="ECO:0000256" key="2">
    <source>
        <dbReference type="ARBA" id="ARBA00022475"/>
    </source>
</evidence>
<organism evidence="9 10">
    <name type="scientific">Sphingobacterium wenxiniae</name>
    <dbReference type="NCBI Taxonomy" id="683125"/>
    <lineage>
        <taxon>Bacteria</taxon>
        <taxon>Pseudomonadati</taxon>
        <taxon>Bacteroidota</taxon>
        <taxon>Sphingobacteriia</taxon>
        <taxon>Sphingobacteriales</taxon>
        <taxon>Sphingobacteriaceae</taxon>
        <taxon>Sphingobacterium</taxon>
    </lineage>
</organism>
<feature type="transmembrane region" description="Helical" evidence="6">
    <location>
        <begin position="375"/>
        <end position="400"/>
    </location>
</feature>
<dbReference type="Proteomes" id="UP000198785">
    <property type="component" value="Unassembled WGS sequence"/>
</dbReference>
<dbReference type="GO" id="GO:0022857">
    <property type="term" value="F:transmembrane transporter activity"/>
    <property type="evidence" value="ECO:0007669"/>
    <property type="project" value="TreeGrafter"/>
</dbReference>
<evidence type="ECO:0000256" key="3">
    <source>
        <dbReference type="ARBA" id="ARBA00022692"/>
    </source>
</evidence>
<dbReference type="RefSeq" id="WP_093365861.1">
    <property type="nucleotide sequence ID" value="NZ_FOZZ01000007.1"/>
</dbReference>
<feature type="transmembrane region" description="Helical" evidence="6">
    <location>
        <begin position="762"/>
        <end position="785"/>
    </location>
</feature>
<dbReference type="STRING" id="683125.SAMN05660206_10748"/>
<evidence type="ECO:0000259" key="7">
    <source>
        <dbReference type="Pfam" id="PF02687"/>
    </source>
</evidence>
<dbReference type="InterPro" id="IPR003838">
    <property type="entry name" value="ABC3_permease_C"/>
</dbReference>
<dbReference type="Pfam" id="PF12704">
    <property type="entry name" value="MacB_PCD"/>
    <property type="match status" value="2"/>
</dbReference>
<reference evidence="9 10" key="1">
    <citation type="submission" date="2016-10" db="EMBL/GenBank/DDBJ databases">
        <authorList>
            <person name="de Groot N.N."/>
        </authorList>
    </citation>
    <scope>NUCLEOTIDE SEQUENCE [LARGE SCALE GENOMIC DNA]</scope>
    <source>
        <strain evidence="9 10">DSM 22789</strain>
    </source>
</reference>
<gene>
    <name evidence="9" type="ORF">SAMN05660206_10748</name>
</gene>
<dbReference type="AlphaFoldDB" id="A0A1I6TU97"/>
<feature type="transmembrane region" description="Helical" evidence="6">
    <location>
        <begin position="728"/>
        <end position="747"/>
    </location>
</feature>
<keyword evidence="4 6" id="KW-1133">Transmembrane helix</keyword>
<proteinExistence type="predicted"/>
<evidence type="ECO:0000256" key="4">
    <source>
        <dbReference type="ARBA" id="ARBA00022989"/>
    </source>
</evidence>
<feature type="transmembrane region" description="Helical" evidence="6">
    <location>
        <begin position="676"/>
        <end position="701"/>
    </location>
</feature>
<evidence type="ECO:0000256" key="6">
    <source>
        <dbReference type="SAM" id="Phobius"/>
    </source>
</evidence>
<protein>
    <submittedName>
        <fullName evidence="9">Putative ABC transport system permease protein</fullName>
    </submittedName>
</protein>
<feature type="domain" description="ABC3 transporter permease C-terminal" evidence="7">
    <location>
        <begin position="287"/>
        <end position="404"/>
    </location>
</feature>
<dbReference type="GO" id="GO:0005886">
    <property type="term" value="C:plasma membrane"/>
    <property type="evidence" value="ECO:0007669"/>
    <property type="project" value="UniProtKB-SubCell"/>
</dbReference>
<dbReference type="PANTHER" id="PTHR30572">
    <property type="entry name" value="MEMBRANE COMPONENT OF TRANSPORTER-RELATED"/>
    <property type="match status" value="1"/>
</dbReference>
<feature type="transmembrane region" description="Helical" evidence="6">
    <location>
        <begin position="421"/>
        <end position="444"/>
    </location>
</feature>
<feature type="domain" description="MacB-like periplasmic core" evidence="8">
    <location>
        <begin position="450"/>
        <end position="638"/>
    </location>
</feature>
<feature type="transmembrane region" description="Helical" evidence="6">
    <location>
        <begin position="20"/>
        <end position="41"/>
    </location>
</feature>
<dbReference type="InterPro" id="IPR050250">
    <property type="entry name" value="Macrolide_Exporter_MacB"/>
</dbReference>
<feature type="transmembrane region" description="Helical" evidence="6">
    <location>
        <begin position="328"/>
        <end position="355"/>
    </location>
</feature>
<dbReference type="EMBL" id="FOZZ01000007">
    <property type="protein sequence ID" value="SFS92741.1"/>
    <property type="molecule type" value="Genomic_DNA"/>
</dbReference>
<dbReference type="OrthoDB" id="1451596at2"/>
<keyword evidence="3 6" id="KW-0812">Transmembrane</keyword>
<dbReference type="Pfam" id="PF02687">
    <property type="entry name" value="FtsX"/>
    <property type="match status" value="2"/>
</dbReference>
<evidence type="ECO:0000256" key="5">
    <source>
        <dbReference type="ARBA" id="ARBA00023136"/>
    </source>
</evidence>
<dbReference type="InterPro" id="IPR025857">
    <property type="entry name" value="MacB_PCD"/>
</dbReference>
<feature type="domain" description="MacB-like periplasmic core" evidence="8">
    <location>
        <begin position="22"/>
        <end position="233"/>
    </location>
</feature>
<evidence type="ECO:0000313" key="9">
    <source>
        <dbReference type="EMBL" id="SFS92741.1"/>
    </source>
</evidence>
<feature type="domain" description="ABC3 transporter permease C-terminal" evidence="7">
    <location>
        <begin position="679"/>
        <end position="792"/>
    </location>
</feature>
<dbReference type="PANTHER" id="PTHR30572:SF18">
    <property type="entry name" value="ABC-TYPE MACROLIDE FAMILY EXPORT SYSTEM PERMEASE COMPONENT 2"/>
    <property type="match status" value="1"/>
</dbReference>
<sequence>MIKNYLKFAFRNLWKSKGYATINILGLAVGLTSFLIILLYLNHELSYDRWSPELEKVFKVSLRDADNDISSNTQAPLAALLQEKTPQIEAATKISTDVTFEVPLAAGENVISQAGTISADSLFFKVFPYKIVEGDARTPLHKPNAMVISEHIAAKLFGTENPIGKTIKVFNSFECEVTAVIERPEGPSHLDIELVYRSPYEKNNYHWGNWSYYTYIKIKNPLPTDVVETTIDQIYYTERVMKDKTLSYHEFRKSGKQEGLFVDAVHDIHNFPKHGTSNMTTLSILLLLATLLLFAGAVNFSNLSIASSLRRAKEVGVKKVLGSSRARLFWQFMGEIAMQCLIALAISMLLLHIALPYFNQEFQVSLNIFGNQFSWNLLLQIILCLFAVTLLSGLYPAFFLSRYNTAKVLKGDYSSGKQGLALRNTLIVVQFVVAAFFIIGIAVVNRQLNYMQHFDRGFSGEQVLSIRALLMKTREDDFDKVKNELLRIPGVTSVAKSTKVPGDQFADTATMNFKHEGESYRLGSVKVSKDYFETLRIALIDGRYFNDSQADQSTRSAIINETAAHKLGLQQAGGKYIAYPNCDSIPIEVVGIVKDFNVLGLEQQIQPAVFTIGNQACMFQSGGAILVKLNGPDVQKSVAAIEELWKSIEPGFPIRYAFLDENFQQLFASHLRLQRIVAFFGTTAIAIAMIGLFALTAFLIGRRTKEISIRKILGANTSELSLLLGKDFIRLIAIAVLIALPLGWWAANEWLQNFAYRIPLNAWLFAMAACSVMVIATFTIGINIIKVSRANIAENLRDE</sequence>
<keyword evidence="5 6" id="KW-0472">Membrane</keyword>
<feature type="transmembrane region" description="Helical" evidence="6">
    <location>
        <begin position="282"/>
        <end position="307"/>
    </location>
</feature>
<comment type="subcellular location">
    <subcellularLocation>
        <location evidence="1">Cell membrane</location>
        <topology evidence="1">Multi-pass membrane protein</topology>
    </subcellularLocation>
</comment>
<keyword evidence="2" id="KW-1003">Cell membrane</keyword>
<accession>A0A1I6TU97</accession>
<evidence type="ECO:0000259" key="8">
    <source>
        <dbReference type="Pfam" id="PF12704"/>
    </source>
</evidence>
<name>A0A1I6TU97_9SPHI</name>
<evidence type="ECO:0000313" key="10">
    <source>
        <dbReference type="Proteomes" id="UP000198785"/>
    </source>
</evidence>
<keyword evidence="10" id="KW-1185">Reference proteome</keyword>